<comment type="similarity">
    <text evidence="1 2">Belongs to the peptidase M14 family.</text>
</comment>
<dbReference type="RefSeq" id="WP_193953586.1">
    <property type="nucleotide sequence ID" value="NZ_JADEYS010000011.1"/>
</dbReference>
<dbReference type="Proteomes" id="UP000640333">
    <property type="component" value="Unassembled WGS sequence"/>
</dbReference>
<reference evidence="4" key="1">
    <citation type="submission" date="2020-10" db="EMBL/GenBank/DDBJ databases">
        <title>Bacterium isolated from coastal waters sediment.</title>
        <authorList>
            <person name="Chen R.-J."/>
            <person name="Lu D.-C."/>
            <person name="Zhu K.-L."/>
            <person name="Du Z.-J."/>
        </authorList>
    </citation>
    <scope>NUCLEOTIDE SEQUENCE</scope>
    <source>
        <strain evidence="4">N1Y112</strain>
    </source>
</reference>
<dbReference type="GO" id="GO:0006508">
    <property type="term" value="P:proteolysis"/>
    <property type="evidence" value="ECO:0007669"/>
    <property type="project" value="InterPro"/>
</dbReference>
<dbReference type="Gene3D" id="3.40.630.10">
    <property type="entry name" value="Zn peptidases"/>
    <property type="match status" value="1"/>
</dbReference>
<gene>
    <name evidence="4" type="ORF">IOQ59_11970</name>
</gene>
<evidence type="ECO:0000256" key="1">
    <source>
        <dbReference type="ARBA" id="ARBA00005988"/>
    </source>
</evidence>
<evidence type="ECO:0000313" key="4">
    <source>
        <dbReference type="EMBL" id="MBE9397975.1"/>
    </source>
</evidence>
<keyword evidence="5" id="KW-1185">Reference proteome</keyword>
<dbReference type="EMBL" id="JADEYS010000011">
    <property type="protein sequence ID" value="MBE9397975.1"/>
    <property type="molecule type" value="Genomic_DNA"/>
</dbReference>
<dbReference type="Pfam" id="PF00246">
    <property type="entry name" value="Peptidase_M14"/>
    <property type="match status" value="1"/>
</dbReference>
<feature type="domain" description="Peptidase M14" evidence="3">
    <location>
        <begin position="18"/>
        <end position="332"/>
    </location>
</feature>
<dbReference type="GO" id="GO:0008270">
    <property type="term" value="F:zinc ion binding"/>
    <property type="evidence" value="ECO:0007669"/>
    <property type="project" value="InterPro"/>
</dbReference>
<evidence type="ECO:0000313" key="5">
    <source>
        <dbReference type="Proteomes" id="UP000640333"/>
    </source>
</evidence>
<organism evidence="4 5">
    <name type="scientific">Pontibacterium sinense</name>
    <dbReference type="NCBI Taxonomy" id="2781979"/>
    <lineage>
        <taxon>Bacteria</taxon>
        <taxon>Pseudomonadati</taxon>
        <taxon>Pseudomonadota</taxon>
        <taxon>Gammaproteobacteria</taxon>
        <taxon>Oceanospirillales</taxon>
        <taxon>Oceanospirillaceae</taxon>
        <taxon>Pontibacterium</taxon>
    </lineage>
</organism>
<comment type="caution">
    <text evidence="2">Lacks conserved residue(s) required for the propagation of feature annotation.</text>
</comment>
<dbReference type="GO" id="GO:0004181">
    <property type="term" value="F:metallocarboxypeptidase activity"/>
    <property type="evidence" value="ECO:0007669"/>
    <property type="project" value="InterPro"/>
</dbReference>
<dbReference type="PROSITE" id="PS52035">
    <property type="entry name" value="PEPTIDASE_M14"/>
    <property type="match status" value="1"/>
</dbReference>
<accession>A0A8J7FAH8</accession>
<protein>
    <submittedName>
        <fullName evidence="4">DUF2817 domain-containing protein</fullName>
    </submittedName>
</protein>
<dbReference type="InterPro" id="IPR057246">
    <property type="entry name" value="CARBOXYPEPT_ZN_1"/>
</dbReference>
<comment type="caution">
    <text evidence="4">The sequence shown here is derived from an EMBL/GenBank/DDBJ whole genome shotgun (WGS) entry which is preliminary data.</text>
</comment>
<dbReference type="InterPro" id="IPR000834">
    <property type="entry name" value="Peptidase_M14"/>
</dbReference>
<dbReference type="AlphaFoldDB" id="A0A8J7FAH8"/>
<dbReference type="SUPFAM" id="SSF53187">
    <property type="entry name" value="Zn-dependent exopeptidases"/>
    <property type="match status" value="1"/>
</dbReference>
<proteinExistence type="inferred from homology"/>
<sequence length="358" mass="41333">MDTQVDARTVGSDVEPQRYYDYCLRYLPELFRLEQLISVHEQHLRIDVVTQVVSDNQVFPVYALTLGSRAAEVPVIALVGGVHGVERIGSQILLVFLENLCRRLHWDTGLQEELKHLRLVFLPLLNPVGMARGWRSNGNGVDLMRNAPLDARDDPAWMVGGQRISHHLPWFRGAEGEPMQPEALALCTLVEQQLFPADFSLVLDVHSGFGVRDRLWFPYAGSTEPLEHLAELAALSQLLDETYPHHNYLMEPQFDHYISHGDLWDYLYLRSLNHPERTFLPLTLEIGSWLWVKKNPRQLTSFSGLFNPLVPHRHQRAMRRHHLLLEFMMRAVRSSSAWLPTGKQRSHYQINAIKDWYG</sequence>
<dbReference type="PROSITE" id="PS00132">
    <property type="entry name" value="CARBOXYPEPT_ZN_1"/>
    <property type="match status" value="1"/>
</dbReference>
<name>A0A8J7FAH8_9GAMM</name>
<evidence type="ECO:0000259" key="3">
    <source>
        <dbReference type="PROSITE" id="PS52035"/>
    </source>
</evidence>
<evidence type="ECO:0000256" key="2">
    <source>
        <dbReference type="PROSITE-ProRule" id="PRU01379"/>
    </source>
</evidence>